<feature type="compositionally biased region" description="Acidic residues" evidence="1">
    <location>
        <begin position="645"/>
        <end position="661"/>
    </location>
</feature>
<feature type="region of interest" description="Disordered" evidence="1">
    <location>
        <begin position="158"/>
        <end position="483"/>
    </location>
</feature>
<evidence type="ECO:0000256" key="1">
    <source>
        <dbReference type="SAM" id="MobiDB-lite"/>
    </source>
</evidence>
<organism evidence="2">
    <name type="scientific">Phaffia rhodozyma</name>
    <name type="common">Yeast</name>
    <name type="synonym">Xanthophyllomyces dendrorhous</name>
    <dbReference type="NCBI Taxonomy" id="264483"/>
    <lineage>
        <taxon>Eukaryota</taxon>
        <taxon>Fungi</taxon>
        <taxon>Dikarya</taxon>
        <taxon>Basidiomycota</taxon>
        <taxon>Agaricomycotina</taxon>
        <taxon>Tremellomycetes</taxon>
        <taxon>Cystofilobasidiales</taxon>
        <taxon>Mrakiaceae</taxon>
        <taxon>Phaffia</taxon>
    </lineage>
</organism>
<feature type="compositionally biased region" description="Low complexity" evidence="1">
    <location>
        <begin position="28"/>
        <end position="54"/>
    </location>
</feature>
<feature type="region of interest" description="Disordered" evidence="1">
    <location>
        <begin position="548"/>
        <end position="578"/>
    </location>
</feature>
<reference evidence="2" key="1">
    <citation type="submission" date="2014-08" db="EMBL/GenBank/DDBJ databases">
        <authorList>
            <person name="Sharma Rahul"/>
            <person name="Thines Marco"/>
        </authorList>
    </citation>
    <scope>NUCLEOTIDE SEQUENCE</scope>
</reference>
<feature type="compositionally biased region" description="Polar residues" evidence="1">
    <location>
        <begin position="55"/>
        <end position="64"/>
    </location>
</feature>
<dbReference type="PANTHER" id="PTHR38701">
    <property type="entry name" value="CHROMOSOME 8, WHOLE GENOME SHOTGUN SEQUENCE"/>
    <property type="match status" value="1"/>
</dbReference>
<feature type="compositionally biased region" description="Low complexity" evidence="1">
    <location>
        <begin position="198"/>
        <end position="235"/>
    </location>
</feature>
<protein>
    <submittedName>
        <fullName evidence="2">Uncharacterized protein</fullName>
    </submittedName>
</protein>
<dbReference type="PANTHER" id="PTHR38701:SF1">
    <property type="entry name" value="UP-REGULATED DURING SEPTATION PROTEIN 1 DOMAIN-CONTAINING PROTEIN"/>
    <property type="match status" value="1"/>
</dbReference>
<feature type="compositionally biased region" description="Acidic residues" evidence="1">
    <location>
        <begin position="470"/>
        <end position="480"/>
    </location>
</feature>
<feature type="compositionally biased region" description="Low complexity" evidence="1">
    <location>
        <begin position="408"/>
        <end position="418"/>
    </location>
</feature>
<accession>A0A0F7SU37</accession>
<evidence type="ECO:0000313" key="2">
    <source>
        <dbReference type="EMBL" id="CED83483.1"/>
    </source>
</evidence>
<feature type="compositionally biased region" description="Low complexity" evidence="1">
    <location>
        <begin position="76"/>
        <end position="88"/>
    </location>
</feature>
<feature type="compositionally biased region" description="Basic and acidic residues" evidence="1">
    <location>
        <begin position="458"/>
        <end position="469"/>
    </location>
</feature>
<feature type="compositionally biased region" description="Low complexity" evidence="1">
    <location>
        <begin position="277"/>
        <end position="289"/>
    </location>
</feature>
<feature type="region of interest" description="Disordered" evidence="1">
    <location>
        <begin position="1"/>
        <end position="126"/>
    </location>
</feature>
<proteinExistence type="predicted"/>
<dbReference type="EMBL" id="LN483142">
    <property type="protein sequence ID" value="CED83483.1"/>
    <property type="molecule type" value="Genomic_DNA"/>
</dbReference>
<name>A0A0F7SU37_PHARH</name>
<feature type="region of interest" description="Disordered" evidence="1">
    <location>
        <begin position="635"/>
        <end position="676"/>
    </location>
</feature>
<feature type="compositionally biased region" description="Polar residues" evidence="1">
    <location>
        <begin position="247"/>
        <end position="276"/>
    </location>
</feature>
<sequence>MEAKPKRKIIGTIQRSSPGPSPNLAHVPTTPKLSLPTSSSPSISSRPRLTPTSSVRGTPTSVTLNGHPPKARSILSASTGSTSGSTTAKARVKVAPSSIIGAPASSLGSPSFPSGSSSRDYDPGEAAVGADVVGRGFRSSSPVGSNVGSLVSGFGKVTSKARSTVGTPTNTVRPKAVPGARSYPAVSGSIVPAPALPSIQSSKQQSSSTAYATSSVTGSPLTASTPASSTSNPLNGSTAKSLVRARTTPNVHSPADYSTFSSFARTSPGVSSPSNQPVSGSFSPPTSSSAFLNPSRVQSPNIPNPYHTVGPSAKARPMSSLPGPHSPNLLSPTSAKYPVDHPNLSPIASSTYSPYLSSESPKLPPLSPSHYPTTGSFFSPVLNRTPHRRSFDSTSTLSSDSPDESSAHGESSSFSEISGVQPSALSKTSDGHETSGRSQGGVMVLEGTDNRLNSGEAHSSETARTMDRLGDEDDMEDGVEKEEAKVNRKVADLEISNASLLNINHALEATKAKQAKEIRDLRRKVRTGSVQPLPPLNKRLRALTSPLLSTSYPFPAPLPSSSEGSGDDESEEEESDDEQFVRIKEVMLGLLEQAVQAVQQPRPVPSWIERDRDRRGSIADGLEKSVGGKVLGILEMDEYRARKEEEEDDNNDDEEREEEDAQQSASLDLGDQTLRFGDLSDSRANALRINLSDEERSMML</sequence>
<feature type="compositionally biased region" description="Polar residues" evidence="1">
    <location>
        <begin position="290"/>
        <end position="301"/>
    </location>
</feature>
<feature type="compositionally biased region" description="Acidic residues" evidence="1">
    <location>
        <begin position="565"/>
        <end position="578"/>
    </location>
</feature>
<feature type="compositionally biased region" description="Low complexity" evidence="1">
    <location>
        <begin position="349"/>
        <end position="361"/>
    </location>
</feature>
<feature type="compositionally biased region" description="Polar residues" evidence="1">
    <location>
        <begin position="160"/>
        <end position="172"/>
    </location>
</feature>
<feature type="compositionally biased region" description="Low complexity" evidence="1">
    <location>
        <begin position="96"/>
        <end position="118"/>
    </location>
</feature>
<dbReference type="AlphaFoldDB" id="A0A0F7SU37"/>